<dbReference type="PANTHER" id="PTHR37162">
    <property type="entry name" value="HAT FAMILY DIMERISATION DOMAINCONTAINING PROTEIN-RELATED"/>
    <property type="match status" value="1"/>
</dbReference>
<organism evidence="2 3">
    <name type="scientific">Trachymyrmex septentrionalis</name>
    <dbReference type="NCBI Taxonomy" id="34720"/>
    <lineage>
        <taxon>Eukaryota</taxon>
        <taxon>Metazoa</taxon>
        <taxon>Ecdysozoa</taxon>
        <taxon>Arthropoda</taxon>
        <taxon>Hexapoda</taxon>
        <taxon>Insecta</taxon>
        <taxon>Pterygota</taxon>
        <taxon>Neoptera</taxon>
        <taxon>Endopterygota</taxon>
        <taxon>Hymenoptera</taxon>
        <taxon>Apocrita</taxon>
        <taxon>Aculeata</taxon>
        <taxon>Formicoidea</taxon>
        <taxon>Formicidae</taxon>
        <taxon>Myrmicinae</taxon>
        <taxon>Trachymyrmex</taxon>
    </lineage>
</organism>
<keyword evidence="3" id="KW-1185">Reference proteome</keyword>
<dbReference type="SUPFAM" id="SSF53098">
    <property type="entry name" value="Ribonuclease H-like"/>
    <property type="match status" value="1"/>
</dbReference>
<dbReference type="InterPro" id="IPR012337">
    <property type="entry name" value="RNaseH-like_sf"/>
</dbReference>
<dbReference type="GO" id="GO:0046983">
    <property type="term" value="F:protein dimerization activity"/>
    <property type="evidence" value="ECO:0007669"/>
    <property type="project" value="InterPro"/>
</dbReference>
<sequence>MNIPHQNANKILSFFQHIGKDFHVLRSMKMGTKCKNVITNVLSKIETKHVVDNIQNTKFSIFIDETFDICNEKWMTFQVRYLDPETLDTHTQLVVLINIDAKDSSAEKLFNAFKKEMYKLQISFLNIISLLCDNASVMIRKHVSKPRLLTFPCPCHSAALAAHAASDKIPEVCDQFINFFNQFNAYFHASQTRIHVLHSKCLQFLYNICRNFLKENQKNLYERKESCESVGRNKYLNKLKMHEHEDVVTTVRRPNKVTKYSNLTNLLNAVRSLPNSNADPERMFSLLSNVKNKKRNKLSSTTVNACVFKLALKEREEKHT</sequence>
<evidence type="ECO:0000259" key="1">
    <source>
        <dbReference type="Pfam" id="PF05699"/>
    </source>
</evidence>
<dbReference type="STRING" id="34720.A0A151JVX1"/>
<dbReference type="PANTHER" id="PTHR37162:SF1">
    <property type="entry name" value="BED-TYPE DOMAIN-CONTAINING PROTEIN"/>
    <property type="match status" value="1"/>
</dbReference>
<evidence type="ECO:0000313" key="2">
    <source>
        <dbReference type="EMBL" id="KYN38056.1"/>
    </source>
</evidence>
<feature type="domain" description="HAT C-terminal dimerisation" evidence="1">
    <location>
        <begin position="255"/>
        <end position="308"/>
    </location>
</feature>
<evidence type="ECO:0000313" key="3">
    <source>
        <dbReference type="Proteomes" id="UP000078541"/>
    </source>
</evidence>
<dbReference type="Proteomes" id="UP000078541">
    <property type="component" value="Unassembled WGS sequence"/>
</dbReference>
<protein>
    <recommendedName>
        <fullName evidence="1">HAT C-terminal dimerisation domain-containing protein</fullName>
    </recommendedName>
</protein>
<proteinExistence type="predicted"/>
<dbReference type="EMBL" id="KQ981683">
    <property type="protein sequence ID" value="KYN38056.1"/>
    <property type="molecule type" value="Genomic_DNA"/>
</dbReference>
<dbReference type="InterPro" id="IPR008906">
    <property type="entry name" value="HATC_C_dom"/>
</dbReference>
<dbReference type="Pfam" id="PF05699">
    <property type="entry name" value="Dimer_Tnp_hAT"/>
    <property type="match status" value="1"/>
</dbReference>
<gene>
    <name evidence="2" type="ORF">ALC56_07576</name>
</gene>
<dbReference type="AlphaFoldDB" id="A0A151JVX1"/>
<reference evidence="2 3" key="1">
    <citation type="submission" date="2016-03" db="EMBL/GenBank/DDBJ databases">
        <title>Trachymyrmex septentrionalis WGS genome.</title>
        <authorList>
            <person name="Nygaard S."/>
            <person name="Hu H."/>
            <person name="Boomsma J."/>
            <person name="Zhang G."/>
        </authorList>
    </citation>
    <scope>NUCLEOTIDE SEQUENCE [LARGE SCALE GENOMIC DNA]</scope>
    <source>
        <strain evidence="2">Tsep2-gDNA-1</strain>
        <tissue evidence="2">Whole body</tissue>
    </source>
</reference>
<name>A0A151JVX1_9HYME</name>
<accession>A0A151JVX1</accession>